<dbReference type="AlphaFoldDB" id="A0A086XU60"/>
<dbReference type="Proteomes" id="UP000028824">
    <property type="component" value="Unassembled WGS sequence"/>
</dbReference>
<evidence type="ECO:0008006" key="3">
    <source>
        <dbReference type="Google" id="ProtNLM"/>
    </source>
</evidence>
<evidence type="ECO:0000313" key="2">
    <source>
        <dbReference type="Proteomes" id="UP000028824"/>
    </source>
</evidence>
<keyword evidence="2" id="KW-1185">Reference proteome</keyword>
<dbReference type="RefSeq" id="WP_036638224.1">
    <property type="nucleotide sequence ID" value="NZ_JFZB01000022.1"/>
</dbReference>
<name>A0A086XU60_9RHOB</name>
<protein>
    <recommendedName>
        <fullName evidence="3">Hedgehog/Intein (Hint) domain-containing protein</fullName>
    </recommendedName>
</protein>
<accession>A0A086XU60</accession>
<sequence length="188" mass="20130">MQIPGEQISYVRRIEPFDARALNVSMGVCMGEALDLPGISRIGDIYRLLPGTGAALPLPVRMQPGTPGPVIARDTALGSEGDRLIPAGRHLLMSQSGAEIAVLMIRHAASGRLLALPLAPVPPRTDFTLIASEERVDGGWMRDFLHVSRVVPEPRPAPLTLGPLTDAGTKVAPTAPQVLRRHGLARHR</sequence>
<gene>
    <name evidence="1" type="ORF">CG50_05065</name>
</gene>
<organism evidence="1 2">
    <name type="scientific">Paenirhodobacter enshiensis</name>
    <dbReference type="NCBI Taxonomy" id="1105367"/>
    <lineage>
        <taxon>Bacteria</taxon>
        <taxon>Pseudomonadati</taxon>
        <taxon>Pseudomonadota</taxon>
        <taxon>Alphaproteobacteria</taxon>
        <taxon>Rhodobacterales</taxon>
        <taxon>Rhodobacter group</taxon>
        <taxon>Paenirhodobacter</taxon>
    </lineage>
</organism>
<reference evidence="1 2" key="1">
    <citation type="submission" date="2014-03" db="EMBL/GenBank/DDBJ databases">
        <title>Genome of Paenirhodobacter enshiensis DW2-9.</title>
        <authorList>
            <person name="Wang D."/>
            <person name="Wang G."/>
        </authorList>
    </citation>
    <scope>NUCLEOTIDE SEQUENCE [LARGE SCALE GENOMIC DNA]</scope>
    <source>
        <strain evidence="1 2">DW2-9</strain>
    </source>
</reference>
<evidence type="ECO:0000313" key="1">
    <source>
        <dbReference type="EMBL" id="KFI25560.1"/>
    </source>
</evidence>
<dbReference type="OrthoDB" id="6305173at2"/>
<proteinExistence type="predicted"/>
<comment type="caution">
    <text evidence="1">The sequence shown here is derived from an EMBL/GenBank/DDBJ whole genome shotgun (WGS) entry which is preliminary data.</text>
</comment>
<dbReference type="EMBL" id="JFZB01000022">
    <property type="protein sequence ID" value="KFI25560.1"/>
    <property type="molecule type" value="Genomic_DNA"/>
</dbReference>
<dbReference type="STRING" id="1105367.CG50_05065"/>